<dbReference type="InterPro" id="IPR040393">
    <property type="entry name" value="TREX1/2"/>
</dbReference>
<comment type="cofactor">
    <cofactor evidence="1">
        <name>Mg(2+)</name>
        <dbReference type="ChEBI" id="CHEBI:18420"/>
    </cofactor>
</comment>
<keyword evidence="6" id="KW-0460">Magnesium</keyword>
<dbReference type="PANTHER" id="PTHR13058">
    <property type="entry name" value="THREE PRIME REPAIR EXONUCLEASE 1, 2"/>
    <property type="match status" value="1"/>
</dbReference>
<keyword evidence="5" id="KW-0269">Exonuclease</keyword>
<keyword evidence="4" id="KW-0378">Hydrolase</keyword>
<dbReference type="GeneID" id="113511313"/>
<reference evidence="10" key="1">
    <citation type="submission" date="2025-08" db="UniProtKB">
        <authorList>
            <consortium name="RefSeq"/>
        </authorList>
    </citation>
    <scope>IDENTIFICATION</scope>
    <source>
        <tissue evidence="10">Whole larvae</tissue>
    </source>
</reference>
<dbReference type="SUPFAM" id="SSF53098">
    <property type="entry name" value="Ribonuclease H-like"/>
    <property type="match status" value="1"/>
</dbReference>
<evidence type="ECO:0000256" key="2">
    <source>
        <dbReference type="ARBA" id="ARBA00022722"/>
    </source>
</evidence>
<keyword evidence="2" id="KW-0540">Nuclease</keyword>
<dbReference type="Pfam" id="PF00929">
    <property type="entry name" value="RNase_T"/>
    <property type="match status" value="1"/>
</dbReference>
<dbReference type="RefSeq" id="XP_052748090.1">
    <property type="nucleotide sequence ID" value="XM_052892130.1"/>
</dbReference>
<keyword evidence="3" id="KW-0479">Metal-binding</keyword>
<evidence type="ECO:0000256" key="4">
    <source>
        <dbReference type="ARBA" id="ARBA00022801"/>
    </source>
</evidence>
<dbReference type="InterPro" id="IPR036397">
    <property type="entry name" value="RNaseH_sf"/>
</dbReference>
<dbReference type="PANTHER" id="PTHR13058:SF19">
    <property type="entry name" value="LD40940P"/>
    <property type="match status" value="1"/>
</dbReference>
<evidence type="ECO:0000256" key="5">
    <source>
        <dbReference type="ARBA" id="ARBA00022839"/>
    </source>
</evidence>
<evidence type="ECO:0000259" key="8">
    <source>
        <dbReference type="SMART" id="SM00479"/>
    </source>
</evidence>
<dbReference type="Proteomes" id="UP001652740">
    <property type="component" value="Unplaced"/>
</dbReference>
<proteinExistence type="inferred from homology"/>
<accession>A0ABM3MAD9</accession>
<gene>
    <name evidence="10" type="primary">LOC113511313</name>
</gene>
<evidence type="ECO:0000313" key="10">
    <source>
        <dbReference type="RefSeq" id="XP_052748090.1"/>
    </source>
</evidence>
<dbReference type="InterPro" id="IPR012337">
    <property type="entry name" value="RNaseH-like_sf"/>
</dbReference>
<evidence type="ECO:0000256" key="3">
    <source>
        <dbReference type="ARBA" id="ARBA00022723"/>
    </source>
</evidence>
<protein>
    <submittedName>
        <fullName evidence="10">Uncharacterized protein LOC113511313</fullName>
    </submittedName>
</protein>
<name>A0ABM3MAD9_GALME</name>
<evidence type="ECO:0000256" key="6">
    <source>
        <dbReference type="ARBA" id="ARBA00022842"/>
    </source>
</evidence>
<keyword evidence="9" id="KW-1185">Reference proteome</keyword>
<evidence type="ECO:0000256" key="1">
    <source>
        <dbReference type="ARBA" id="ARBA00001946"/>
    </source>
</evidence>
<evidence type="ECO:0000313" key="9">
    <source>
        <dbReference type="Proteomes" id="UP001652740"/>
    </source>
</evidence>
<feature type="domain" description="Exonuclease" evidence="8">
    <location>
        <begin position="6"/>
        <end position="325"/>
    </location>
</feature>
<organism evidence="9 10">
    <name type="scientific">Galleria mellonella</name>
    <name type="common">Greater wax moth</name>
    <dbReference type="NCBI Taxonomy" id="7137"/>
    <lineage>
        <taxon>Eukaryota</taxon>
        <taxon>Metazoa</taxon>
        <taxon>Ecdysozoa</taxon>
        <taxon>Arthropoda</taxon>
        <taxon>Hexapoda</taxon>
        <taxon>Insecta</taxon>
        <taxon>Pterygota</taxon>
        <taxon>Neoptera</taxon>
        <taxon>Endopterygota</taxon>
        <taxon>Lepidoptera</taxon>
        <taxon>Glossata</taxon>
        <taxon>Ditrysia</taxon>
        <taxon>Pyraloidea</taxon>
        <taxon>Pyralidae</taxon>
        <taxon>Galleriinae</taxon>
        <taxon>Galleria</taxon>
    </lineage>
</organism>
<evidence type="ECO:0000256" key="7">
    <source>
        <dbReference type="ARBA" id="ARBA00025769"/>
    </source>
</evidence>
<dbReference type="Gene3D" id="3.30.420.10">
    <property type="entry name" value="Ribonuclease H-like superfamily/Ribonuclease H"/>
    <property type="match status" value="2"/>
</dbReference>
<sequence length="348" mass="39576">MVRITSYVFVDIETTGLPHEELNKTKITEISMVAVQRDHILNTNKGSLPRVQNKLTLCLNPRRMVSPASGEITKLSNELLEYQPSFDLEVHAILNKFLNILPKPVCLIAYNGHNFDFPIIKNQLERLGMKFSDDLYCADCYHGFYDIENPPRIENQPSKGDTIDNGLTEKNLQKVRLVDEEIKEKKIKNHVQTSSDPKCRSNVINGEAMSSNTSKGFSNIYTSDIDVEEFMASIDETDFINGSMNMKLLNESTPKQQIKPATGQKRVMKARRRLPWTEKKPKFSYKLGDLHERVFKETAIDLHCAESDCLTALKIAVAISNKFVQWTEKNCVLFSEVNTMTPGVRIGD</sequence>
<dbReference type="SMART" id="SM00479">
    <property type="entry name" value="EXOIII"/>
    <property type="match status" value="1"/>
</dbReference>
<dbReference type="InterPro" id="IPR013520">
    <property type="entry name" value="Ribonucl_H"/>
</dbReference>
<comment type="similarity">
    <text evidence="7">Belongs to the exonuclease superfamily. TREX family.</text>
</comment>